<accession>A0A1C1YRW9</accession>
<dbReference type="STRING" id="1480615.AWJ14_19550"/>
<feature type="compositionally biased region" description="Basic residues" evidence="1">
    <location>
        <begin position="173"/>
        <end position="183"/>
    </location>
</feature>
<dbReference type="AlphaFoldDB" id="A0A1C1YRW9"/>
<evidence type="ECO:0000313" key="3">
    <source>
        <dbReference type="Proteomes" id="UP000094795"/>
    </source>
</evidence>
<dbReference type="Proteomes" id="UP000094795">
    <property type="component" value="Unassembled WGS sequence"/>
</dbReference>
<reference evidence="2 3" key="1">
    <citation type="submission" date="2015-12" db="EMBL/GenBank/DDBJ databases">
        <authorList>
            <person name="Shamseldin A."/>
            <person name="Moawad H."/>
            <person name="Abd El-Rahim W.M."/>
            <person name="Sadowsky M.J."/>
        </authorList>
    </citation>
    <scope>NUCLEOTIDE SEQUENCE [LARGE SCALE GENOMIC DNA]</scope>
    <source>
        <strain evidence="2 3">JC234</strain>
    </source>
</reference>
<name>A0A1C1YRW9_9HYPH</name>
<dbReference type="RefSeq" id="WP_066182208.1">
    <property type="nucleotide sequence ID" value="NZ_LQZT01000042.1"/>
</dbReference>
<sequence length="183" mass="19716">MSQTIPAHLDILSPEDVLAAIHHTSTTVTVRGLTFAVRAPTITEICELMARFPDLLELLDGSKEDAADKGDAILHLCRRAPAAVAAFSACAMDRPGNIEFERALLSKPDDFRIDLAAAAAEALFREHGTLQSFFGKTVQRLQELGLTNVSSIIFRILDSMSTTEPAAQSQSPKAKRTGGRKAA</sequence>
<feature type="region of interest" description="Disordered" evidence="1">
    <location>
        <begin position="164"/>
        <end position="183"/>
    </location>
</feature>
<organism evidence="2 3">
    <name type="scientific">Hoeflea olei</name>
    <dbReference type="NCBI Taxonomy" id="1480615"/>
    <lineage>
        <taxon>Bacteria</taxon>
        <taxon>Pseudomonadati</taxon>
        <taxon>Pseudomonadota</taxon>
        <taxon>Alphaproteobacteria</taxon>
        <taxon>Hyphomicrobiales</taxon>
        <taxon>Rhizobiaceae</taxon>
        <taxon>Hoeflea</taxon>
    </lineage>
</organism>
<proteinExistence type="predicted"/>
<evidence type="ECO:0000256" key="1">
    <source>
        <dbReference type="SAM" id="MobiDB-lite"/>
    </source>
</evidence>
<protein>
    <submittedName>
        <fullName evidence="2">Uncharacterized protein</fullName>
    </submittedName>
</protein>
<gene>
    <name evidence="2" type="ORF">AWJ14_19550</name>
</gene>
<comment type="caution">
    <text evidence="2">The sequence shown here is derived from an EMBL/GenBank/DDBJ whole genome shotgun (WGS) entry which is preliminary data.</text>
</comment>
<evidence type="ECO:0000313" key="2">
    <source>
        <dbReference type="EMBL" id="OCW56292.1"/>
    </source>
</evidence>
<dbReference type="EMBL" id="LQZT01000042">
    <property type="protein sequence ID" value="OCW56292.1"/>
    <property type="molecule type" value="Genomic_DNA"/>
</dbReference>
<keyword evidence="3" id="KW-1185">Reference proteome</keyword>